<proteinExistence type="predicted"/>
<dbReference type="GO" id="GO:0006508">
    <property type="term" value="P:proteolysis"/>
    <property type="evidence" value="ECO:0007669"/>
    <property type="project" value="InterPro"/>
</dbReference>
<protein>
    <recommendedName>
        <fullName evidence="2">Prolyl aminopeptidase</fullName>
    </recommendedName>
</protein>
<sequence length="271" mass="28626">MARAAAAWSKWEMSVFSRSSQLPPNRLRDLLDGDLCELPADDQPSDLRATWAWSPSSARWECGGVELPEAAVRTALSEDGFSAHIACALSQQSALPMPPRAGVGGAVERARQFYQRAIEAHVPGGASEDGLTPLSDVAAAVAAAAAAASRGNASSSSLPSGGGLVPVQARLTSTFSERRAFFASDDELLDLVRAGGESLRRIPCIAVQGGNDIICPPSTAYELHEAWPEMELRVVPAGGHSHYDSGLMAELLRATDAIRDRRHSERAGGGR</sequence>
<accession>A0A7S3TSU9</accession>
<organism evidence="1">
    <name type="scientific">Emiliania huxleyi</name>
    <name type="common">Coccolithophore</name>
    <name type="synonym">Pontosphaera huxleyi</name>
    <dbReference type="NCBI Taxonomy" id="2903"/>
    <lineage>
        <taxon>Eukaryota</taxon>
        <taxon>Haptista</taxon>
        <taxon>Haptophyta</taxon>
        <taxon>Prymnesiophyceae</taxon>
        <taxon>Isochrysidales</taxon>
        <taxon>Noelaerhabdaceae</taxon>
        <taxon>Emiliania</taxon>
    </lineage>
</organism>
<dbReference type="PANTHER" id="PTHR43722:SF1">
    <property type="entry name" value="PROLINE IMINOPEPTIDASE"/>
    <property type="match status" value="1"/>
</dbReference>
<reference evidence="1" key="1">
    <citation type="submission" date="2021-01" db="EMBL/GenBank/DDBJ databases">
        <authorList>
            <person name="Corre E."/>
            <person name="Pelletier E."/>
            <person name="Niang G."/>
            <person name="Scheremetjew M."/>
            <person name="Finn R."/>
            <person name="Kale V."/>
            <person name="Holt S."/>
            <person name="Cochrane G."/>
            <person name="Meng A."/>
            <person name="Brown T."/>
            <person name="Cohen L."/>
        </authorList>
    </citation>
    <scope>NUCLEOTIDE SEQUENCE</scope>
    <source>
        <strain evidence="1">379</strain>
    </source>
</reference>
<dbReference type="InterPro" id="IPR029058">
    <property type="entry name" value="AB_hydrolase_fold"/>
</dbReference>
<evidence type="ECO:0008006" key="2">
    <source>
        <dbReference type="Google" id="ProtNLM"/>
    </source>
</evidence>
<dbReference type="SUPFAM" id="SSF53474">
    <property type="entry name" value="alpha/beta-Hydrolases"/>
    <property type="match status" value="1"/>
</dbReference>
<dbReference type="Gene3D" id="3.40.50.1820">
    <property type="entry name" value="alpha/beta hydrolase"/>
    <property type="match status" value="1"/>
</dbReference>
<dbReference type="InterPro" id="IPR005944">
    <property type="entry name" value="Pro_iminopeptidase"/>
</dbReference>
<dbReference type="AlphaFoldDB" id="A0A7S3TSU9"/>
<dbReference type="EMBL" id="HBIR01056043">
    <property type="protein sequence ID" value="CAE0593105.1"/>
    <property type="molecule type" value="Transcribed_RNA"/>
</dbReference>
<name>A0A7S3TSU9_EMIHU</name>
<dbReference type="PANTHER" id="PTHR43722">
    <property type="entry name" value="PROLINE IMINOPEPTIDASE"/>
    <property type="match status" value="1"/>
</dbReference>
<dbReference type="GO" id="GO:0004177">
    <property type="term" value="F:aminopeptidase activity"/>
    <property type="evidence" value="ECO:0007669"/>
    <property type="project" value="UniProtKB-EC"/>
</dbReference>
<dbReference type="GO" id="GO:0005737">
    <property type="term" value="C:cytoplasm"/>
    <property type="evidence" value="ECO:0007669"/>
    <property type="project" value="InterPro"/>
</dbReference>
<evidence type="ECO:0000313" key="1">
    <source>
        <dbReference type="EMBL" id="CAE0593105.1"/>
    </source>
</evidence>
<gene>
    <name evidence="1" type="ORF">EHUX00137_LOCUS43644</name>
</gene>